<evidence type="ECO:0000256" key="8">
    <source>
        <dbReference type="ARBA" id="ARBA00022989"/>
    </source>
</evidence>
<dbReference type="PANTHER" id="PTHR22888">
    <property type="entry name" value="CYTOCHROME C OXIDASE, SUBUNIT II"/>
    <property type="match status" value="1"/>
</dbReference>
<dbReference type="RefSeq" id="WP_336557551.1">
    <property type="nucleotide sequence ID" value="NZ_JAYLLN010000015.1"/>
</dbReference>
<dbReference type="EMBL" id="JAYLLN010000015">
    <property type="protein sequence ID" value="MEI5984820.1"/>
    <property type="molecule type" value="Genomic_DNA"/>
</dbReference>
<name>A0ABU8I524_9SPHI</name>
<feature type="transmembrane region" description="Helical" evidence="12">
    <location>
        <begin position="98"/>
        <end position="122"/>
    </location>
</feature>
<keyword evidence="6" id="KW-1278">Translocase</keyword>
<evidence type="ECO:0000256" key="11">
    <source>
        <dbReference type="RuleBase" id="RU004024"/>
    </source>
</evidence>
<evidence type="ECO:0000256" key="9">
    <source>
        <dbReference type="ARBA" id="ARBA00023136"/>
    </source>
</evidence>
<dbReference type="EC" id="7.1.1.9" evidence="11"/>
<dbReference type="SUPFAM" id="SSF49503">
    <property type="entry name" value="Cupredoxins"/>
    <property type="match status" value="1"/>
</dbReference>
<accession>A0ABU8I524</accession>
<dbReference type="PROSITE" id="PS50999">
    <property type="entry name" value="COX2_TM"/>
    <property type="match status" value="1"/>
</dbReference>
<reference evidence="16 17" key="1">
    <citation type="submission" date="2024-01" db="EMBL/GenBank/DDBJ databases">
        <title>Sphingobacterium tenebrionis sp. nov., a novel endophyte isolated from tenebrio molitor intestines.</title>
        <authorList>
            <person name="Zhang C."/>
        </authorList>
    </citation>
    <scope>NUCLEOTIDE SEQUENCE [LARGE SCALE GENOMIC DNA]</scope>
    <source>
        <strain evidence="16 17">PU5-4</strain>
    </source>
</reference>
<keyword evidence="11" id="KW-0479">Metal-binding</keyword>
<keyword evidence="9 12" id="KW-0472">Membrane</keyword>
<evidence type="ECO:0000256" key="1">
    <source>
        <dbReference type="ARBA" id="ARBA00004141"/>
    </source>
</evidence>
<evidence type="ECO:0000259" key="14">
    <source>
        <dbReference type="PROSITE" id="PS50857"/>
    </source>
</evidence>
<evidence type="ECO:0000256" key="2">
    <source>
        <dbReference type="ARBA" id="ARBA00007866"/>
    </source>
</evidence>
<comment type="subcellular location">
    <subcellularLocation>
        <location evidence="10">Cell membrane</location>
        <topology evidence="10">Multi-pass membrane protein</topology>
    </subcellularLocation>
    <subcellularLocation>
        <location evidence="1">Membrane</location>
        <topology evidence="1">Multi-pass membrane protein</topology>
    </subcellularLocation>
</comment>
<keyword evidence="13" id="KW-0732">Signal</keyword>
<keyword evidence="7 10" id="KW-0249">Electron transport</keyword>
<dbReference type="InterPro" id="IPR008972">
    <property type="entry name" value="Cupredoxin"/>
</dbReference>
<evidence type="ECO:0000256" key="6">
    <source>
        <dbReference type="ARBA" id="ARBA00022967"/>
    </source>
</evidence>
<proteinExistence type="inferred from homology"/>
<comment type="similarity">
    <text evidence="2 10">Belongs to the cytochrome c oxidase subunit 2 family.</text>
</comment>
<keyword evidence="3 10" id="KW-0813">Transport</keyword>
<gene>
    <name evidence="16" type="ORF">VJ786_07890</name>
</gene>
<feature type="chain" id="PRO_5047338761" description="Cytochrome c oxidase subunit 2" evidence="13">
    <location>
        <begin position="30"/>
        <end position="443"/>
    </location>
</feature>
<comment type="catalytic activity">
    <reaction evidence="11">
        <text>4 Fe(II)-[cytochrome c] + O2 + 8 H(+)(in) = 4 Fe(III)-[cytochrome c] + 2 H2O + 4 H(+)(out)</text>
        <dbReference type="Rhea" id="RHEA:11436"/>
        <dbReference type="Rhea" id="RHEA-COMP:10350"/>
        <dbReference type="Rhea" id="RHEA-COMP:14399"/>
        <dbReference type="ChEBI" id="CHEBI:15377"/>
        <dbReference type="ChEBI" id="CHEBI:15378"/>
        <dbReference type="ChEBI" id="CHEBI:15379"/>
        <dbReference type="ChEBI" id="CHEBI:29033"/>
        <dbReference type="ChEBI" id="CHEBI:29034"/>
        <dbReference type="EC" id="7.1.1.9"/>
    </reaction>
</comment>
<evidence type="ECO:0000256" key="3">
    <source>
        <dbReference type="ARBA" id="ARBA00022448"/>
    </source>
</evidence>
<keyword evidence="5 10" id="KW-0812">Transmembrane</keyword>
<comment type="cofactor">
    <cofactor evidence="11">
        <name>Cu cation</name>
        <dbReference type="ChEBI" id="CHEBI:23378"/>
    </cofactor>
    <text evidence="11">Binds a copper A center.</text>
</comment>
<feature type="transmembrane region" description="Helical" evidence="12">
    <location>
        <begin position="183"/>
        <end position="208"/>
    </location>
</feature>
<dbReference type="Proteomes" id="UP001363035">
    <property type="component" value="Unassembled WGS sequence"/>
</dbReference>
<keyword evidence="17" id="KW-1185">Reference proteome</keyword>
<comment type="caution">
    <text evidence="16">The sequence shown here is derived from an EMBL/GenBank/DDBJ whole genome shotgun (WGS) entry which is preliminary data.</text>
</comment>
<evidence type="ECO:0000256" key="12">
    <source>
        <dbReference type="SAM" id="Phobius"/>
    </source>
</evidence>
<keyword evidence="11" id="KW-0186">Copper</keyword>
<dbReference type="InterPro" id="IPR002429">
    <property type="entry name" value="CcO_II-like_C"/>
</dbReference>
<dbReference type="InterPro" id="IPR036257">
    <property type="entry name" value="Cyt_c_oxidase_su2_TM_sf"/>
</dbReference>
<sequence length="443" mass="49912">MKFKINTRFKSLFAGLLAVNLFFAAPALASVQDSTATAAPVEQTAVATDSAVVATDSTATATTTDTVAAAAPSNSVTPTATTTPEEVKVIDPQVYKNLTYYILFFLVICAVFAVIGKVHSIYTLTKRVNGTYNPLANNTIQAVLFLVFLVAFLGFVYYGYAVWGDWSWRPAVTEHGKDVDTMFIITTVIITVVLVLVHILLLGFAFLYRMRAKRKAYFYPHNDAIERLWTIVPAVVLTVLVLFGFFTWRKITNIPEELKKSALQVEVLGEQFQWTIRYPGTDGVIGKRNYKMTTPLNGYGIDFNDKSSWDDIKGDEIVIPVNRPVRFHILSKDIIHSFYIPDFRVQINAVPGMTNYFQFTPTVTTEEMRDKMNDPQYNYVMLCAKICGASHYNMQKNVRVVTEAEYSEWLSKQAKFFTEDVQKEFAELHGDDTKETRIAASIN</sequence>
<dbReference type="Pfam" id="PF02790">
    <property type="entry name" value="COX2_TM"/>
    <property type="match status" value="1"/>
</dbReference>
<evidence type="ECO:0000256" key="4">
    <source>
        <dbReference type="ARBA" id="ARBA00022660"/>
    </source>
</evidence>
<feature type="domain" description="Cytochrome oxidase subunit II transmembrane region profile" evidence="15">
    <location>
        <begin position="160"/>
        <end position="255"/>
    </location>
</feature>
<evidence type="ECO:0000256" key="10">
    <source>
        <dbReference type="RuleBase" id="RU000456"/>
    </source>
</evidence>
<feature type="transmembrane region" description="Helical" evidence="12">
    <location>
        <begin position="228"/>
        <end position="248"/>
    </location>
</feature>
<feature type="domain" description="Cytochrome oxidase subunit II copper A binding" evidence="14">
    <location>
        <begin position="260"/>
        <end position="412"/>
    </location>
</feature>
<dbReference type="PANTHER" id="PTHR22888:SF9">
    <property type="entry name" value="CYTOCHROME C OXIDASE SUBUNIT 2"/>
    <property type="match status" value="1"/>
</dbReference>
<evidence type="ECO:0000256" key="13">
    <source>
        <dbReference type="SAM" id="SignalP"/>
    </source>
</evidence>
<keyword evidence="8 12" id="KW-1133">Transmembrane helix</keyword>
<evidence type="ECO:0000259" key="15">
    <source>
        <dbReference type="PROSITE" id="PS50999"/>
    </source>
</evidence>
<dbReference type="SUPFAM" id="SSF81464">
    <property type="entry name" value="Cytochrome c oxidase subunit II-like, transmembrane region"/>
    <property type="match status" value="1"/>
</dbReference>
<dbReference type="InterPro" id="IPR011759">
    <property type="entry name" value="Cyt_c_oxidase_su2_TM_dom"/>
</dbReference>
<evidence type="ECO:0000256" key="7">
    <source>
        <dbReference type="ARBA" id="ARBA00022982"/>
    </source>
</evidence>
<protein>
    <recommendedName>
        <fullName evidence="11">Cytochrome c oxidase subunit 2</fullName>
        <ecNumber evidence="11">7.1.1.9</ecNumber>
    </recommendedName>
</protein>
<keyword evidence="4 10" id="KW-0679">Respiratory chain</keyword>
<dbReference type="InterPro" id="IPR045187">
    <property type="entry name" value="CcO_II"/>
</dbReference>
<feature type="signal peptide" evidence="13">
    <location>
        <begin position="1"/>
        <end position="29"/>
    </location>
</feature>
<evidence type="ECO:0000256" key="5">
    <source>
        <dbReference type="ARBA" id="ARBA00022692"/>
    </source>
</evidence>
<organism evidence="16 17">
    <name type="scientific">Sphingobacterium tenebrionis</name>
    <dbReference type="NCBI Taxonomy" id="3111775"/>
    <lineage>
        <taxon>Bacteria</taxon>
        <taxon>Pseudomonadati</taxon>
        <taxon>Bacteroidota</taxon>
        <taxon>Sphingobacteriia</taxon>
        <taxon>Sphingobacteriales</taxon>
        <taxon>Sphingobacteriaceae</taxon>
        <taxon>Sphingobacterium</taxon>
    </lineage>
</organism>
<dbReference type="Gene3D" id="2.60.40.420">
    <property type="entry name" value="Cupredoxins - blue copper proteins"/>
    <property type="match status" value="1"/>
</dbReference>
<dbReference type="PROSITE" id="PS50857">
    <property type="entry name" value="COX2_CUA"/>
    <property type="match status" value="1"/>
</dbReference>
<comment type="function">
    <text evidence="11">Subunits I and II form the functional core of the enzyme complex. Electrons originating in cytochrome c are transferred via heme a and Cu(A) to the binuclear center formed by heme a3 and Cu(B).</text>
</comment>
<dbReference type="Gene3D" id="1.10.287.90">
    <property type="match status" value="1"/>
</dbReference>
<evidence type="ECO:0000313" key="17">
    <source>
        <dbReference type="Proteomes" id="UP001363035"/>
    </source>
</evidence>
<dbReference type="Pfam" id="PF00116">
    <property type="entry name" value="COX2"/>
    <property type="match status" value="1"/>
</dbReference>
<evidence type="ECO:0000313" key="16">
    <source>
        <dbReference type="EMBL" id="MEI5984820.1"/>
    </source>
</evidence>
<feature type="transmembrane region" description="Helical" evidence="12">
    <location>
        <begin position="143"/>
        <end position="163"/>
    </location>
</feature>